<gene>
    <name evidence="1" type="ORF">OBE_13035</name>
</gene>
<organism evidence="1">
    <name type="scientific">human gut metagenome</name>
    <dbReference type="NCBI Taxonomy" id="408170"/>
    <lineage>
        <taxon>unclassified sequences</taxon>
        <taxon>metagenomes</taxon>
        <taxon>organismal metagenomes</taxon>
    </lineage>
</organism>
<sequence>MGNGPGEFLQPIITYAHENTFGLNDVNIQMLAVMSLKGNGNAIEIEELYQEKKLLNKRVQGELNPADYNFVRLDEQHFAPMCGKA</sequence>
<dbReference type="AlphaFoldDB" id="K1SFW7"/>
<name>K1SFW7_9ZZZZ</name>
<comment type="caution">
    <text evidence="1">The sequence shown here is derived from an EMBL/GenBank/DDBJ whole genome shotgun (WGS) entry which is preliminary data.</text>
</comment>
<protein>
    <submittedName>
        <fullName evidence="1">Uncharacterized protein</fullName>
    </submittedName>
</protein>
<accession>K1SFW7</accession>
<dbReference type="EMBL" id="AJWZ01009001">
    <property type="protein sequence ID" value="EKC52545.1"/>
    <property type="molecule type" value="Genomic_DNA"/>
</dbReference>
<evidence type="ECO:0000313" key="1">
    <source>
        <dbReference type="EMBL" id="EKC52545.1"/>
    </source>
</evidence>
<reference evidence="1" key="1">
    <citation type="journal article" date="2013" name="Environ. Microbiol.">
        <title>Microbiota from the distal guts of lean and obese adolescents exhibit partial functional redundancy besides clear differences in community structure.</title>
        <authorList>
            <person name="Ferrer M."/>
            <person name="Ruiz A."/>
            <person name="Lanza F."/>
            <person name="Haange S.B."/>
            <person name="Oberbach A."/>
            <person name="Till H."/>
            <person name="Bargiela R."/>
            <person name="Campoy C."/>
            <person name="Segura M.T."/>
            <person name="Richter M."/>
            <person name="von Bergen M."/>
            <person name="Seifert J."/>
            <person name="Suarez A."/>
        </authorList>
    </citation>
    <scope>NUCLEOTIDE SEQUENCE</scope>
</reference>
<proteinExistence type="predicted"/>